<reference evidence="2" key="1">
    <citation type="submission" date="2022-05" db="EMBL/GenBank/DDBJ databases">
        <title>Draft genome sequences of Clostridium perfringens strains isolated from Peru.</title>
        <authorList>
            <person name="Hurtado R."/>
            <person name="Lima L."/>
            <person name="Sousa T."/>
            <person name="Jaiswal A.K."/>
            <person name="Tiwari S."/>
            <person name="Maturrano L."/>
            <person name="Brenig B."/>
            <person name="Azevedo V."/>
        </authorList>
    </citation>
    <scope>NUCLEOTIDE SEQUENCE</scope>
    <source>
        <strain evidence="2">CP4</strain>
    </source>
</reference>
<evidence type="ECO:0000313" key="2">
    <source>
        <dbReference type="EMBL" id="MDC4248858.1"/>
    </source>
</evidence>
<evidence type="ECO:0000256" key="1">
    <source>
        <dbReference type="ARBA" id="ARBA00022729"/>
    </source>
</evidence>
<dbReference type="InterPro" id="IPR024418">
    <property type="entry name" value="DUF3862"/>
</dbReference>
<dbReference type="EMBL" id="JAMWMK010000026">
    <property type="protein sequence ID" value="MDC4248858.1"/>
    <property type="molecule type" value="Genomic_DNA"/>
</dbReference>
<evidence type="ECO:0000313" key="3">
    <source>
        <dbReference type="Proteomes" id="UP001141166"/>
    </source>
</evidence>
<dbReference type="InterPro" id="IPR037873">
    <property type="entry name" value="BamE-like"/>
</dbReference>
<dbReference type="RefSeq" id="WP_226062823.1">
    <property type="nucleotide sequence ID" value="NZ_JAMWMK010000026.1"/>
</dbReference>
<dbReference type="Pfam" id="PF12978">
    <property type="entry name" value="DUF3862"/>
    <property type="match status" value="1"/>
</dbReference>
<dbReference type="Proteomes" id="UP001141166">
    <property type="component" value="Unassembled WGS sequence"/>
</dbReference>
<dbReference type="Gene3D" id="3.30.1450.10">
    <property type="match status" value="2"/>
</dbReference>
<dbReference type="AlphaFoldDB" id="A0A9X3XXR2"/>
<proteinExistence type="predicted"/>
<sequence length="200" mass="21842">MIYIIIGVITVIFICIGSMTIAKNDEKKETTEIITTEKKSAQEVKSVYDKLTIGTGLENVNKILGSPLYTESSTDHSGNSETIYTWGSSKNGELGAKLTVGTENNNVVEKSVSGLYVSYDKEKVVSSKVFGEIQMNKDLSKEKAIKKFGKPNAIAEYKNSNGENIQTLTWETNTTGPLGSYFVITFTNDIATSKNEVGLV</sequence>
<keyword evidence="1" id="KW-0732">Signal</keyword>
<accession>A0A9X3XXR2</accession>
<gene>
    <name evidence="2" type="ORF">M3X98_12515</name>
</gene>
<name>A0A9X3XXR2_ENTFC</name>
<comment type="caution">
    <text evidence="2">The sequence shown here is derived from an EMBL/GenBank/DDBJ whole genome shotgun (WGS) entry which is preliminary data.</text>
</comment>
<protein>
    <submittedName>
        <fullName evidence="2">DUF3862 domain-containing protein</fullName>
    </submittedName>
</protein>
<organism evidence="2 3">
    <name type="scientific">Enterococcus faecium</name>
    <name type="common">Streptococcus faecium</name>
    <dbReference type="NCBI Taxonomy" id="1352"/>
    <lineage>
        <taxon>Bacteria</taxon>
        <taxon>Bacillati</taxon>
        <taxon>Bacillota</taxon>
        <taxon>Bacilli</taxon>
        <taxon>Lactobacillales</taxon>
        <taxon>Enterococcaceae</taxon>
        <taxon>Enterococcus</taxon>
    </lineage>
</organism>